<sequence length="37" mass="4765">MFWSIKEEMDWNKLWRYYSLLPVMIFVIPLIYPELWI</sequence>
<proteinExistence type="predicted"/>
<dbReference type="AlphaFoldDB" id="A6JV63"/>
<keyword evidence="1" id="KW-0812">Transmembrane</keyword>
<protein>
    <submittedName>
        <fullName evidence="2">RCG49984, isoform CRA_c</fullName>
    </submittedName>
</protein>
<accession>A6JV63</accession>
<dbReference type="Proteomes" id="UP000234681">
    <property type="component" value="Chromosome 2"/>
</dbReference>
<feature type="transmembrane region" description="Helical" evidence="1">
    <location>
        <begin position="15"/>
        <end position="32"/>
    </location>
</feature>
<evidence type="ECO:0000313" key="2">
    <source>
        <dbReference type="EMBL" id="EDM14989.1"/>
    </source>
</evidence>
<evidence type="ECO:0000256" key="1">
    <source>
        <dbReference type="SAM" id="Phobius"/>
    </source>
</evidence>
<evidence type="ECO:0000313" key="3">
    <source>
        <dbReference type="Proteomes" id="UP000234681"/>
    </source>
</evidence>
<dbReference type="EMBL" id="CH474003">
    <property type="protein sequence ID" value="EDM14989.1"/>
    <property type="molecule type" value="Genomic_DNA"/>
</dbReference>
<organism evidence="2 3">
    <name type="scientific">Rattus norvegicus</name>
    <name type="common">Rat</name>
    <dbReference type="NCBI Taxonomy" id="10116"/>
    <lineage>
        <taxon>Eukaryota</taxon>
        <taxon>Metazoa</taxon>
        <taxon>Chordata</taxon>
        <taxon>Craniata</taxon>
        <taxon>Vertebrata</taxon>
        <taxon>Euteleostomi</taxon>
        <taxon>Mammalia</taxon>
        <taxon>Eutheria</taxon>
        <taxon>Euarchontoglires</taxon>
        <taxon>Glires</taxon>
        <taxon>Rodentia</taxon>
        <taxon>Myomorpha</taxon>
        <taxon>Muroidea</taxon>
        <taxon>Muridae</taxon>
        <taxon>Murinae</taxon>
        <taxon>Rattus</taxon>
    </lineage>
</organism>
<keyword evidence="1" id="KW-1133">Transmembrane helix</keyword>
<name>A6JV63_RAT</name>
<reference evidence="2 3" key="1">
    <citation type="submission" date="2005-09" db="EMBL/GenBank/DDBJ databases">
        <authorList>
            <person name="Mural R.J."/>
            <person name="Li P.W."/>
            <person name="Adams M.D."/>
            <person name="Amanatides P.G."/>
            <person name="Baden-Tillson H."/>
            <person name="Barnstead M."/>
            <person name="Chin S.H."/>
            <person name="Dew I."/>
            <person name="Evans C.A."/>
            <person name="Ferriera S."/>
            <person name="Flanigan M."/>
            <person name="Fosler C."/>
            <person name="Glodek A."/>
            <person name="Gu Z."/>
            <person name="Holt R.A."/>
            <person name="Jennings D."/>
            <person name="Kraft C.L."/>
            <person name="Lu F."/>
            <person name="Nguyen T."/>
            <person name="Nusskern D.R."/>
            <person name="Pfannkoch C.M."/>
            <person name="Sitter C."/>
            <person name="Sutton G.G."/>
            <person name="Venter J.C."/>
            <person name="Wang Z."/>
            <person name="Woodage T."/>
            <person name="Zheng X.H."/>
            <person name="Zhong F."/>
        </authorList>
    </citation>
    <scope>NUCLEOTIDE SEQUENCE [LARGE SCALE GENOMIC DNA]</scope>
    <source>
        <strain>BN</strain>
        <strain evidence="3">Sprague-Dawley</strain>
    </source>
</reference>
<keyword evidence="1" id="KW-0472">Membrane</keyword>
<gene>
    <name evidence="2" type="ORF">rCG_49984</name>
</gene>